<dbReference type="AlphaFoldDB" id="A0A1E8FDX5"/>
<dbReference type="Proteomes" id="UP000176037">
    <property type="component" value="Unassembled WGS sequence"/>
</dbReference>
<comment type="caution">
    <text evidence="3">The sequence shown here is derived from an EMBL/GenBank/DDBJ whole genome shotgun (WGS) entry which is preliminary data.</text>
</comment>
<accession>A0A1E8FDX5</accession>
<evidence type="ECO:0000313" key="3">
    <source>
        <dbReference type="EMBL" id="OFI34134.1"/>
    </source>
</evidence>
<gene>
    <name evidence="3" type="ORF">BFC17_21555</name>
</gene>
<protein>
    <submittedName>
        <fullName evidence="3">Hydrogenase</fullName>
    </submittedName>
</protein>
<sequence>MRDNSINIVNVPIGPGSQSEGDMVLDYMKMPSEMNTYDMPSFPEESELEQCPQAMAILAEIQEMLAQINQNGQGSILTLTELPQADLSLLNQILGEGEVSVLIDGEHPTRIQETVMAGIWRLRTFDKQGNVISEAIEVAEIPECVRDNAFATKVNLAERIEQLPEGLLNAPSVLVEIADTSAEYQQDTAMASHVINLSLLPFSPEDHYALSETTGTGSVTILSRGYGNCRITSTQVDGLWRVQYYNSTDQLILDTLEIVAIPAVACAAPEDLADSAVRLEEIRDALM</sequence>
<evidence type="ECO:0000313" key="4">
    <source>
        <dbReference type="Proteomes" id="UP000176037"/>
    </source>
</evidence>
<dbReference type="RefSeq" id="WP_070177062.1">
    <property type="nucleotide sequence ID" value="NZ_BMJR01000003.1"/>
</dbReference>
<feature type="domain" description="HupH hydrogenase expression protein C-terminal" evidence="2">
    <location>
        <begin position="168"/>
        <end position="285"/>
    </location>
</feature>
<comment type="similarity">
    <text evidence="1">Belongs to the HupH/HyaF family.</text>
</comment>
<dbReference type="Pfam" id="PF04809">
    <property type="entry name" value="HupH_C"/>
    <property type="match status" value="2"/>
</dbReference>
<evidence type="ECO:0000256" key="1">
    <source>
        <dbReference type="ARBA" id="ARBA00010832"/>
    </source>
</evidence>
<dbReference type="Gene3D" id="3.30.1370.140">
    <property type="entry name" value="HupH hydrogenase expression protein, C-terminal domain"/>
    <property type="match status" value="2"/>
</dbReference>
<organism evidence="3 4">
    <name type="scientific">Alteromonas lipolytica</name>
    <dbReference type="NCBI Taxonomy" id="1856405"/>
    <lineage>
        <taxon>Bacteria</taxon>
        <taxon>Pseudomonadati</taxon>
        <taxon>Pseudomonadota</taxon>
        <taxon>Gammaproteobacteria</taxon>
        <taxon>Alteromonadales</taxon>
        <taxon>Alteromonadaceae</taxon>
        <taxon>Alteromonas/Salinimonas group</taxon>
        <taxon>Alteromonas</taxon>
    </lineage>
</organism>
<dbReference type="OrthoDB" id="6560677at2"/>
<proteinExistence type="inferred from homology"/>
<dbReference type="InterPro" id="IPR006894">
    <property type="entry name" value="HupH_Hydgase_express_prot_C"/>
</dbReference>
<feature type="domain" description="HupH hydrogenase expression protein C-terminal" evidence="2">
    <location>
        <begin position="54"/>
        <end position="147"/>
    </location>
</feature>
<evidence type="ECO:0000259" key="2">
    <source>
        <dbReference type="Pfam" id="PF04809"/>
    </source>
</evidence>
<dbReference type="EMBL" id="MJIC01000014">
    <property type="protein sequence ID" value="OFI34134.1"/>
    <property type="molecule type" value="Genomic_DNA"/>
</dbReference>
<dbReference type="STRING" id="1856405.BFC17_21555"/>
<keyword evidence="4" id="KW-1185">Reference proteome</keyword>
<reference evidence="3 4" key="1">
    <citation type="submission" date="2016-09" db="EMBL/GenBank/DDBJ databases">
        <title>Alteromonas lipolytica, a new species isolated from sea water.</title>
        <authorList>
            <person name="Wu Y.-H."/>
            <person name="Cheng H."/>
            <person name="Xu X.-W."/>
        </authorList>
    </citation>
    <scope>NUCLEOTIDE SEQUENCE [LARGE SCALE GENOMIC DNA]</scope>
    <source>
        <strain evidence="3 4">JW12</strain>
    </source>
</reference>
<name>A0A1E8FDX5_9ALTE</name>
<dbReference type="InterPro" id="IPR038527">
    <property type="entry name" value="HupH_C_sf"/>
</dbReference>